<evidence type="ECO:0000256" key="11">
    <source>
        <dbReference type="ARBA" id="ARBA00042895"/>
    </source>
</evidence>
<dbReference type="GO" id="GO:0004558">
    <property type="term" value="F:alpha-1,4-glucosidase activity"/>
    <property type="evidence" value="ECO:0007669"/>
    <property type="project" value="UniProtKB-EC"/>
</dbReference>
<evidence type="ECO:0000256" key="9">
    <source>
        <dbReference type="ARBA" id="ARBA00023180"/>
    </source>
</evidence>
<dbReference type="AlphaFoldDB" id="U4L9S2"/>
<dbReference type="GO" id="GO:0005975">
    <property type="term" value="P:carbohydrate metabolic process"/>
    <property type="evidence" value="ECO:0007669"/>
    <property type="project" value="InterPro"/>
</dbReference>
<comment type="subcellular location">
    <subcellularLocation>
        <location evidence="2">Endoplasmic reticulum</location>
    </subcellularLocation>
</comment>
<dbReference type="InterPro" id="IPR025887">
    <property type="entry name" value="Glyco_hydro_31_N_dom"/>
</dbReference>
<evidence type="ECO:0000313" key="17">
    <source>
        <dbReference type="EMBL" id="CCX10467.1"/>
    </source>
</evidence>
<feature type="domain" description="Glycoside hydrolase family 31 TIM barrel" evidence="14">
    <location>
        <begin position="378"/>
        <end position="708"/>
    </location>
</feature>
<evidence type="ECO:0000259" key="15">
    <source>
        <dbReference type="Pfam" id="PF13802"/>
    </source>
</evidence>
<dbReference type="OMA" id="TVHQPLW"/>
<dbReference type="GO" id="GO:0030246">
    <property type="term" value="F:carbohydrate binding"/>
    <property type="evidence" value="ECO:0007669"/>
    <property type="project" value="InterPro"/>
</dbReference>
<dbReference type="OrthoDB" id="3237269at2759"/>
<dbReference type="InterPro" id="IPR011013">
    <property type="entry name" value="Gal_mutarotase_sf_dom"/>
</dbReference>
<accession>U4L9S2</accession>
<dbReference type="SUPFAM" id="SSF51445">
    <property type="entry name" value="(Trans)glycosidases"/>
    <property type="match status" value="1"/>
</dbReference>
<evidence type="ECO:0000256" key="12">
    <source>
        <dbReference type="RuleBase" id="RU361185"/>
    </source>
</evidence>
<feature type="domain" description="Glycoside hydrolase family 31 N-terminal" evidence="15">
    <location>
        <begin position="92"/>
        <end position="324"/>
    </location>
</feature>
<dbReference type="SUPFAM" id="SSF51011">
    <property type="entry name" value="Glycosyl hydrolase domain"/>
    <property type="match status" value="1"/>
</dbReference>
<keyword evidence="8" id="KW-0256">Endoplasmic reticulum</keyword>
<evidence type="ECO:0000256" key="4">
    <source>
        <dbReference type="ARBA" id="ARBA00007806"/>
    </source>
</evidence>
<dbReference type="Gene3D" id="2.60.40.1180">
    <property type="entry name" value="Golgi alpha-mannosidase II"/>
    <property type="match status" value="2"/>
</dbReference>
<evidence type="ECO:0000256" key="3">
    <source>
        <dbReference type="ARBA" id="ARBA00004833"/>
    </source>
</evidence>
<evidence type="ECO:0000256" key="10">
    <source>
        <dbReference type="ARBA" id="ARBA00023295"/>
    </source>
</evidence>
<dbReference type="InterPro" id="IPR000322">
    <property type="entry name" value="Glyco_hydro_31_TIM"/>
</dbReference>
<dbReference type="CDD" id="cd14752">
    <property type="entry name" value="GH31_N"/>
    <property type="match status" value="1"/>
</dbReference>
<dbReference type="PANTHER" id="PTHR22762:SF54">
    <property type="entry name" value="BCDNA.GH04962"/>
    <property type="match status" value="1"/>
</dbReference>
<evidence type="ECO:0000259" key="14">
    <source>
        <dbReference type="Pfam" id="PF01055"/>
    </source>
</evidence>
<keyword evidence="18" id="KW-1185">Reference proteome</keyword>
<evidence type="ECO:0000256" key="5">
    <source>
        <dbReference type="ARBA" id="ARBA00012741"/>
    </source>
</evidence>
<dbReference type="PANTHER" id="PTHR22762">
    <property type="entry name" value="ALPHA-GLUCOSIDASE"/>
    <property type="match status" value="1"/>
</dbReference>
<evidence type="ECO:0000256" key="13">
    <source>
        <dbReference type="SAM" id="SignalP"/>
    </source>
</evidence>
<dbReference type="GO" id="GO:0006491">
    <property type="term" value="P:N-glycan processing"/>
    <property type="evidence" value="ECO:0007669"/>
    <property type="project" value="TreeGrafter"/>
</dbReference>
<keyword evidence="10 12" id="KW-0326">Glycosidase</keyword>
<evidence type="ECO:0000256" key="8">
    <source>
        <dbReference type="ARBA" id="ARBA00022824"/>
    </source>
</evidence>
<sequence length="951" mass="108547">MQLLTAKLACLVALVAQLDLTNAVKHADFKTCSQSGFCKRGREFADRVAAAGPAWTPEYELAKDTISLNDGVLTATVFKTVDEKDGGKVELPLKMSFLVNSVARVQLDEAKRQKGEIELRHDSKARKERYNEAEKFALVGGTNYDVHANILNSDEDSTKIRYGWDGQQVVIDYKPFKISFIRDGEVQAVFNQRNFLTMEHWRPKRELKEGEEATVDESTWWDESFGGNTDSKPRGPESIGLDITFPGYEHVYGIPEHASGLSLKETRGGEGNYEEPYRLYNADVFEYITDSPMTLYGSIPFMQAAKNGSTVGVFWLNSAETWVDVTKSKKNPASLSNEKQSTHTHWMSETGILDVFFLPGPNAGYVYEQYSDLTGTTTLPPQFSLGYHQCRWNYVSQDDIKDVDRNFDKFDMPYDVIWLDIEYTEDKKYFTWDPSNFNDPLSMQKQLDMRDRKLVVIIDPHIKNDPNYSINKEMNSAGYAVKDKHGEKSFEGWCWPGSSNWVDGLNPNAVTWWKSLFDLKRFPSCSKNVHIWNDMNEPSVFNGPEITMPKDNLHYGNWEHRDVHNLAGMAFHNATYGGMIERDGPGNERRPFVLTRSFFAGSQRTAAMWTGDNQASWEHLAQAFPMILSQGIAGMPFAGADVGGFFGNPVPELFTRWYQSGAFYPFFRGHAHIDAKRREPYLVDEPYRSIVRDALRLRYQLLPVWYTAFQRASKDGMPVIRPHFVMFPNDPEGFGIDDQFFVGDSGLLVKPVVKEGQTETEVYLPDDEPYYDYQDYKVYKGKGWHKVHAPLEKIPLLVRGSHMVPRKDRHRRSAGLMKFDPYTLVFAINNEGKSGGLLYHDDGETFSYSTGSYIRKSYSFDGRNIISRDFDVPDERIDPAFVDSMKNVRVEKIILVGVPDDWKDKKTVTVTDKEGEWKVDLEFKKGEKGYANVATVRDPKAKVAGDWIVEL</sequence>
<protein>
    <recommendedName>
        <fullName evidence="5">alpha-glucosidase</fullName>
        <ecNumber evidence="5">3.2.1.20</ecNumber>
    </recommendedName>
    <alternativeName>
        <fullName evidence="11">Glucosidase II subunit alpha</fullName>
    </alternativeName>
</protein>
<keyword evidence="6 13" id="KW-0732">Signal</keyword>
<dbReference type="Pfam" id="PF13802">
    <property type="entry name" value="Gal_mutarotas_2"/>
    <property type="match status" value="1"/>
</dbReference>
<comment type="pathway">
    <text evidence="3">Glycan metabolism; N-glycan metabolism.</text>
</comment>
<dbReference type="CDD" id="cd06603">
    <property type="entry name" value="GH31_GANC_GANAB_alpha"/>
    <property type="match status" value="1"/>
</dbReference>
<dbReference type="Gene3D" id="2.60.40.1760">
    <property type="entry name" value="glycosyl hydrolase (family 31)"/>
    <property type="match status" value="1"/>
</dbReference>
<evidence type="ECO:0000256" key="1">
    <source>
        <dbReference type="ARBA" id="ARBA00001657"/>
    </source>
</evidence>
<evidence type="ECO:0000256" key="2">
    <source>
        <dbReference type="ARBA" id="ARBA00004240"/>
    </source>
</evidence>
<gene>
    <name evidence="17" type="ORF">PCON_10061</name>
</gene>
<dbReference type="eggNOG" id="KOG1066">
    <property type="taxonomic scope" value="Eukaryota"/>
</dbReference>
<name>U4L9S2_PYROM</name>
<comment type="similarity">
    <text evidence="4 12">Belongs to the glycosyl hydrolase 31 family.</text>
</comment>
<reference evidence="17 18" key="1">
    <citation type="journal article" date="2013" name="PLoS Genet.">
        <title>The genome and development-dependent transcriptomes of Pyronema confluens: a window into fungal evolution.</title>
        <authorList>
            <person name="Traeger S."/>
            <person name="Altegoer F."/>
            <person name="Freitag M."/>
            <person name="Gabaldon T."/>
            <person name="Kempken F."/>
            <person name="Kumar A."/>
            <person name="Marcet-Houben M."/>
            <person name="Poggeler S."/>
            <person name="Stajich J.E."/>
            <person name="Nowrousian M."/>
        </authorList>
    </citation>
    <scope>NUCLEOTIDE SEQUENCE [LARGE SCALE GENOMIC DNA]</scope>
    <source>
        <strain evidence="18">CBS 100304</strain>
        <tissue evidence="17">Vegetative mycelium</tissue>
    </source>
</reference>
<feature type="chain" id="PRO_5004651795" description="alpha-glucosidase" evidence="13">
    <location>
        <begin position="24"/>
        <end position="951"/>
    </location>
</feature>
<keyword evidence="7 12" id="KW-0378">Hydrolase</keyword>
<dbReference type="Pfam" id="PF01055">
    <property type="entry name" value="Glyco_hydro_31_2nd"/>
    <property type="match status" value="1"/>
</dbReference>
<dbReference type="Pfam" id="PF21365">
    <property type="entry name" value="Glyco_hydro_31_3rd"/>
    <property type="match status" value="1"/>
</dbReference>
<dbReference type="FunFam" id="2.60.40.1180:FF:000023">
    <property type="entry name" value="neutral alpha-glucosidase AB isoform X2"/>
    <property type="match status" value="1"/>
</dbReference>
<comment type="catalytic activity">
    <reaction evidence="1">
        <text>Hydrolysis of terminal, non-reducing (1-&gt;4)-linked alpha-D-glucose residues with release of alpha-D-glucose.</text>
        <dbReference type="EC" id="3.2.1.20"/>
    </reaction>
</comment>
<dbReference type="SUPFAM" id="SSF74650">
    <property type="entry name" value="Galactose mutarotase-like"/>
    <property type="match status" value="1"/>
</dbReference>
<feature type="signal peptide" evidence="13">
    <location>
        <begin position="1"/>
        <end position="23"/>
    </location>
</feature>
<feature type="domain" description="Glycosyl hydrolase family 31 C-terminal" evidence="16">
    <location>
        <begin position="716"/>
        <end position="803"/>
    </location>
</feature>
<dbReference type="Gene3D" id="3.20.20.80">
    <property type="entry name" value="Glycosidases"/>
    <property type="match status" value="1"/>
</dbReference>
<dbReference type="Proteomes" id="UP000018144">
    <property type="component" value="Unassembled WGS sequence"/>
</dbReference>
<keyword evidence="9" id="KW-0325">Glycoprotein</keyword>
<evidence type="ECO:0000313" key="18">
    <source>
        <dbReference type="Proteomes" id="UP000018144"/>
    </source>
</evidence>
<dbReference type="InterPro" id="IPR017853">
    <property type="entry name" value="GH"/>
</dbReference>
<dbReference type="GO" id="GO:0017177">
    <property type="term" value="C:glucosidase II complex"/>
    <property type="evidence" value="ECO:0007669"/>
    <property type="project" value="TreeGrafter"/>
</dbReference>
<dbReference type="InterPro" id="IPR013780">
    <property type="entry name" value="Glyco_hydro_b"/>
</dbReference>
<organism evidence="17 18">
    <name type="scientific">Pyronema omphalodes (strain CBS 100304)</name>
    <name type="common">Pyronema confluens</name>
    <dbReference type="NCBI Taxonomy" id="1076935"/>
    <lineage>
        <taxon>Eukaryota</taxon>
        <taxon>Fungi</taxon>
        <taxon>Dikarya</taxon>
        <taxon>Ascomycota</taxon>
        <taxon>Pezizomycotina</taxon>
        <taxon>Pezizomycetes</taxon>
        <taxon>Pezizales</taxon>
        <taxon>Pyronemataceae</taxon>
        <taxon>Pyronema</taxon>
    </lineage>
</organism>
<dbReference type="EC" id="3.2.1.20" evidence="5"/>
<dbReference type="EMBL" id="HF935545">
    <property type="protein sequence ID" value="CCX10467.1"/>
    <property type="molecule type" value="Genomic_DNA"/>
</dbReference>
<dbReference type="InterPro" id="IPR048395">
    <property type="entry name" value="Glyco_hydro_31_C"/>
</dbReference>
<evidence type="ECO:0000256" key="7">
    <source>
        <dbReference type="ARBA" id="ARBA00022801"/>
    </source>
</evidence>
<proteinExistence type="inferred from homology"/>
<evidence type="ECO:0000259" key="16">
    <source>
        <dbReference type="Pfam" id="PF21365"/>
    </source>
</evidence>
<dbReference type="STRING" id="1076935.U4L9S2"/>
<evidence type="ECO:0000256" key="6">
    <source>
        <dbReference type="ARBA" id="ARBA00022729"/>
    </source>
</evidence>